<organism evidence="6 7">
    <name type="scientific">Loktanella salsilacus</name>
    <dbReference type="NCBI Taxonomy" id="195913"/>
    <lineage>
        <taxon>Bacteria</taxon>
        <taxon>Pseudomonadati</taxon>
        <taxon>Pseudomonadota</taxon>
        <taxon>Alphaproteobacteria</taxon>
        <taxon>Rhodobacterales</taxon>
        <taxon>Roseobacteraceae</taxon>
        <taxon>Loktanella</taxon>
    </lineage>
</organism>
<dbReference type="RefSeq" id="WP_090189624.1">
    <property type="nucleotide sequence ID" value="NZ_CP072994.1"/>
</dbReference>
<evidence type="ECO:0000313" key="6">
    <source>
        <dbReference type="EMBL" id="SFL25263.1"/>
    </source>
</evidence>
<evidence type="ECO:0000256" key="4">
    <source>
        <dbReference type="PROSITE-ProRule" id="PRU00335"/>
    </source>
</evidence>
<dbReference type="Proteomes" id="UP000199550">
    <property type="component" value="Unassembled WGS sequence"/>
</dbReference>
<gene>
    <name evidence="6" type="ORF">SAMN04488004_111117</name>
</gene>
<evidence type="ECO:0000256" key="1">
    <source>
        <dbReference type="ARBA" id="ARBA00023015"/>
    </source>
</evidence>
<dbReference type="GeneID" id="97889812"/>
<dbReference type="PANTHER" id="PTHR47506">
    <property type="entry name" value="TRANSCRIPTIONAL REGULATORY PROTEIN"/>
    <property type="match status" value="1"/>
</dbReference>
<dbReference type="SUPFAM" id="SSF46689">
    <property type="entry name" value="Homeodomain-like"/>
    <property type="match status" value="1"/>
</dbReference>
<feature type="DNA-binding region" description="H-T-H motif" evidence="4">
    <location>
        <begin position="29"/>
        <end position="48"/>
    </location>
</feature>
<dbReference type="STRING" id="195913.SAMN04488004_111117"/>
<dbReference type="GO" id="GO:0003677">
    <property type="term" value="F:DNA binding"/>
    <property type="evidence" value="ECO:0007669"/>
    <property type="project" value="UniProtKB-UniRule"/>
</dbReference>
<feature type="domain" description="HTH tetR-type" evidence="5">
    <location>
        <begin position="6"/>
        <end position="66"/>
    </location>
</feature>
<keyword evidence="7" id="KW-1185">Reference proteome</keyword>
<dbReference type="OrthoDB" id="9779746at2"/>
<keyword evidence="2 4" id="KW-0238">DNA-binding</keyword>
<dbReference type="Gene3D" id="1.10.357.10">
    <property type="entry name" value="Tetracycline Repressor, domain 2"/>
    <property type="match status" value="1"/>
</dbReference>
<dbReference type="Pfam" id="PF00440">
    <property type="entry name" value="TetR_N"/>
    <property type="match status" value="1"/>
</dbReference>
<evidence type="ECO:0000313" key="7">
    <source>
        <dbReference type="Proteomes" id="UP000199550"/>
    </source>
</evidence>
<reference evidence="6 7" key="1">
    <citation type="submission" date="2016-10" db="EMBL/GenBank/DDBJ databases">
        <authorList>
            <person name="de Groot N.N."/>
        </authorList>
    </citation>
    <scope>NUCLEOTIDE SEQUENCE [LARGE SCALE GENOMIC DNA]</scope>
    <source>
        <strain evidence="6 7">DSM 16199</strain>
    </source>
</reference>
<evidence type="ECO:0000256" key="3">
    <source>
        <dbReference type="ARBA" id="ARBA00023163"/>
    </source>
</evidence>
<keyword evidence="1" id="KW-0805">Transcription regulation</keyword>
<dbReference type="InterPro" id="IPR036271">
    <property type="entry name" value="Tet_transcr_reg_TetR-rel_C_sf"/>
</dbReference>
<dbReference type="AlphaFoldDB" id="A0A1I4G6Q2"/>
<dbReference type="SUPFAM" id="SSF48498">
    <property type="entry name" value="Tetracyclin repressor-like, C-terminal domain"/>
    <property type="match status" value="1"/>
</dbReference>
<sequence length="200" mass="21888">MARPRKFDIEDALKDAMNIFWQHGYDAASLAVLLEGMGMTRSSLYQAFVDKKTLFLKALDRYEVEAVDAAIAVLTTGSEDGAERIDRLFCSVIEAVKNGDQRGCLLCSAAAGPAAVDPDISEVVQRQLNKMSQAFYVALTQSAAHAHTSEQERGDMAEMLLSQYVGLRTMIRSKTRDEAVQKSVNAMRKFVGGGRSEVSA</sequence>
<evidence type="ECO:0000259" key="5">
    <source>
        <dbReference type="PROSITE" id="PS50977"/>
    </source>
</evidence>
<name>A0A1I4G6Q2_9RHOB</name>
<dbReference type="PANTHER" id="PTHR47506:SF10">
    <property type="entry name" value="TRANSCRIPTIONAL REGULATORY PROTEIN"/>
    <property type="match status" value="1"/>
</dbReference>
<dbReference type="Gene3D" id="1.10.10.60">
    <property type="entry name" value="Homeodomain-like"/>
    <property type="match status" value="1"/>
</dbReference>
<dbReference type="InterPro" id="IPR009057">
    <property type="entry name" value="Homeodomain-like_sf"/>
</dbReference>
<proteinExistence type="predicted"/>
<protein>
    <submittedName>
        <fullName evidence="6">Transcriptional regulator, TetR family</fullName>
    </submittedName>
</protein>
<dbReference type="EMBL" id="FOTF01000011">
    <property type="protein sequence ID" value="SFL25263.1"/>
    <property type="molecule type" value="Genomic_DNA"/>
</dbReference>
<evidence type="ECO:0000256" key="2">
    <source>
        <dbReference type="ARBA" id="ARBA00023125"/>
    </source>
</evidence>
<dbReference type="InterPro" id="IPR001647">
    <property type="entry name" value="HTH_TetR"/>
</dbReference>
<dbReference type="PROSITE" id="PS50977">
    <property type="entry name" value="HTH_TETR_2"/>
    <property type="match status" value="1"/>
</dbReference>
<accession>A0A1I4G6Q2</accession>
<keyword evidence="3" id="KW-0804">Transcription</keyword>